<proteinExistence type="predicted"/>
<dbReference type="Proteomes" id="UP000315947">
    <property type="component" value="Chromosome"/>
</dbReference>
<organism evidence="2 3">
    <name type="scientific">Shewanella psychropiezotolerans</name>
    <dbReference type="NCBI Taxonomy" id="2593655"/>
    <lineage>
        <taxon>Bacteria</taxon>
        <taxon>Pseudomonadati</taxon>
        <taxon>Pseudomonadota</taxon>
        <taxon>Gammaproteobacteria</taxon>
        <taxon>Alteromonadales</taxon>
        <taxon>Shewanellaceae</taxon>
        <taxon>Shewanella</taxon>
    </lineage>
</organism>
<feature type="chain" id="PRO_5045855185" evidence="1">
    <location>
        <begin position="31"/>
        <end position="221"/>
    </location>
</feature>
<name>A0ABX5WYU6_9GAMM</name>
<keyword evidence="1" id="KW-0732">Signal</keyword>
<dbReference type="InterPro" id="IPR017738">
    <property type="entry name" value="T6SS-assoc_VCA0118"/>
</dbReference>
<evidence type="ECO:0000256" key="1">
    <source>
        <dbReference type="SAM" id="SignalP"/>
    </source>
</evidence>
<gene>
    <name evidence="2" type="primary">tagO</name>
    <name evidence="2" type="ORF">FM037_14800</name>
</gene>
<protein>
    <submittedName>
        <fullName evidence="2">Type VI secretion system-associated protein TagO</fullName>
    </submittedName>
</protein>
<reference evidence="2 3" key="1">
    <citation type="submission" date="2019-07" db="EMBL/GenBank/DDBJ databases">
        <title>Shewanella sp. YLB-06 whole genomic sequence.</title>
        <authorList>
            <person name="Yu L."/>
        </authorList>
    </citation>
    <scope>NUCLEOTIDE SEQUENCE [LARGE SCALE GENOMIC DNA]</scope>
    <source>
        <strain evidence="2 3">YLB-06</strain>
    </source>
</reference>
<accession>A0ABX5WYU6</accession>
<dbReference type="Pfam" id="PF11319">
    <property type="entry name" value="VasI"/>
    <property type="match status" value="1"/>
</dbReference>
<dbReference type="EMBL" id="CP041614">
    <property type="protein sequence ID" value="QDO84270.1"/>
    <property type="molecule type" value="Genomic_DNA"/>
</dbReference>
<evidence type="ECO:0000313" key="3">
    <source>
        <dbReference type="Proteomes" id="UP000315947"/>
    </source>
</evidence>
<keyword evidence="3" id="KW-1185">Reference proteome</keyword>
<sequence>MLKVGDKRIMSQVKGWVLTGVLLLPAMCHAEPQLLNDAQVCVKITSKLERLYCFDQVFATPLMAQQTGLQASTHAVEWLRATKNEEQRQAGSSFFLGREEDSDNVWLTASAIGAVPPRPILMLSCIDGISRVELVLSHYFETGSMLVAVNRAASKGQRWQSDNSGYIFRTGRGLPAIKVMRTMLADKSLVLHSDTEEIDGLLFDTTELKQAIMPLRKVCRW</sequence>
<feature type="signal peptide" evidence="1">
    <location>
        <begin position="1"/>
        <end position="30"/>
    </location>
</feature>
<dbReference type="NCBIfam" id="TIGR03360">
    <property type="entry name" value="VI_minor_1"/>
    <property type="match status" value="1"/>
</dbReference>
<evidence type="ECO:0000313" key="2">
    <source>
        <dbReference type="EMBL" id="QDO84270.1"/>
    </source>
</evidence>